<dbReference type="Proteomes" id="UP000235392">
    <property type="component" value="Unassembled WGS sequence"/>
</dbReference>
<evidence type="ECO:0000313" key="2">
    <source>
        <dbReference type="EMBL" id="PLW37656.1"/>
    </source>
</evidence>
<feature type="compositionally biased region" description="Basic residues" evidence="1">
    <location>
        <begin position="485"/>
        <end position="494"/>
    </location>
</feature>
<accession>A0A2N5UJ07</accession>
<feature type="compositionally biased region" description="Gly residues" evidence="1">
    <location>
        <begin position="605"/>
        <end position="619"/>
    </location>
</feature>
<proteinExistence type="predicted"/>
<feature type="region of interest" description="Disordered" evidence="1">
    <location>
        <begin position="404"/>
        <end position="433"/>
    </location>
</feature>
<feature type="compositionally biased region" description="Low complexity" evidence="1">
    <location>
        <begin position="466"/>
        <end position="482"/>
    </location>
</feature>
<organism evidence="2 3">
    <name type="scientific">Puccinia coronata f. sp. avenae</name>
    <dbReference type="NCBI Taxonomy" id="200324"/>
    <lineage>
        <taxon>Eukaryota</taxon>
        <taxon>Fungi</taxon>
        <taxon>Dikarya</taxon>
        <taxon>Basidiomycota</taxon>
        <taxon>Pucciniomycotina</taxon>
        <taxon>Pucciniomycetes</taxon>
        <taxon>Pucciniales</taxon>
        <taxon>Pucciniaceae</taxon>
        <taxon>Puccinia</taxon>
    </lineage>
</organism>
<evidence type="ECO:0000256" key="1">
    <source>
        <dbReference type="SAM" id="MobiDB-lite"/>
    </source>
</evidence>
<feature type="compositionally biased region" description="Gly residues" evidence="1">
    <location>
        <begin position="628"/>
        <end position="639"/>
    </location>
</feature>
<dbReference type="AlphaFoldDB" id="A0A2N5UJ07"/>
<protein>
    <recommendedName>
        <fullName evidence="4">CUE domain-containing protein</fullName>
    </recommendedName>
</protein>
<gene>
    <name evidence="2" type="ORF">PCASD_12187</name>
</gene>
<comment type="caution">
    <text evidence="2">The sequence shown here is derived from an EMBL/GenBank/DDBJ whole genome shotgun (WGS) entry which is preliminary data.</text>
</comment>
<feature type="region of interest" description="Disordered" evidence="1">
    <location>
        <begin position="584"/>
        <end position="692"/>
    </location>
</feature>
<evidence type="ECO:0008006" key="4">
    <source>
        <dbReference type="Google" id="ProtNLM"/>
    </source>
</evidence>
<dbReference type="EMBL" id="PGCI01000139">
    <property type="protein sequence ID" value="PLW37656.1"/>
    <property type="molecule type" value="Genomic_DNA"/>
</dbReference>
<feature type="region of interest" description="Disordered" evidence="1">
    <location>
        <begin position="447"/>
        <end position="514"/>
    </location>
</feature>
<evidence type="ECO:0000313" key="3">
    <source>
        <dbReference type="Proteomes" id="UP000235392"/>
    </source>
</evidence>
<reference evidence="2 3" key="1">
    <citation type="submission" date="2017-11" db="EMBL/GenBank/DDBJ databases">
        <title>De novo assembly and phasing of dikaryotic genomes from two isolates of Puccinia coronata f. sp. avenae, the causal agent of oat crown rust.</title>
        <authorList>
            <person name="Miller M.E."/>
            <person name="Zhang Y."/>
            <person name="Omidvar V."/>
            <person name="Sperschneider J."/>
            <person name="Schwessinger B."/>
            <person name="Raley C."/>
            <person name="Palmer J.M."/>
            <person name="Garnica D."/>
            <person name="Upadhyaya N."/>
            <person name="Rathjen J."/>
            <person name="Taylor J.M."/>
            <person name="Park R.F."/>
            <person name="Dodds P.N."/>
            <person name="Hirsch C.D."/>
            <person name="Kianian S.F."/>
            <person name="Figueroa M."/>
        </authorList>
    </citation>
    <scope>NUCLEOTIDE SEQUENCE [LARGE SCALE GENOMIC DNA]</scope>
    <source>
        <strain evidence="2">12SD80</strain>
    </source>
</reference>
<name>A0A2N5UJ07_9BASI</name>
<sequence>MEESVEQLNQNLRRVRRLPKELEQPTQTLLTTLITRSASPSNISALQLAVHLNRLGLTLKPPLLIQLIENYLAHNKTLLYQIIDDSLARNHQLKHQLSLHTHVLLHKLATRPEESQASATLLRSIAQSHPSLLESLYQHQKDNSHPFIQLVQLITDHHHCANNEHTRRELLFIIIKVLKDGIIPKLTNATVAFDSTEIRHQLAHLLHSKDTRLLTELHLNYPTLLEELRQLISSPSYHQKSAKNKQDPLLSFFEHQEDYLIFQIYHHSLDKSHGSEFDSIIDQILAVLPHLAGREVLRSIIEKHAEFQDAQEGAQRLIERSFNDPHLISSATLPSRELPQVQNTLALDEILQNRKNIFDDHRMDPKLLRVGKSKLDEREILNDKSHLTEEMKKHIKTRLERIEDEEKATGAEGSALVLYSDDDEEDDYKKVKESRTKAVDIFSDDDHRFNVREGADDSDPEEAAHPSSSSSSSSSTSSSSPSRNPKARSKRARGKAAQPPQAPAPRDQAGVEGWTMDEETLCTFYLADPQVFLPRNRSSKTRLDLKSRLKFSTQDDLIEAWKSMFDRNPKKEEILEKYRGLSAMKKPNNRTFPVAAEGGEKRGRGGMPGRGGARGGRGGRGGDRGRGGGRGGGGGGGPSKGPSGNTELGDSPAGSASRGIKRGQSRPNNSKVLSDRRVRGRDKKMAQLGAGF</sequence>